<evidence type="ECO:0000313" key="1">
    <source>
        <dbReference type="EMBL" id="CBX81040.1"/>
    </source>
</evidence>
<proteinExistence type="predicted"/>
<dbReference type="EMBL" id="FR719191">
    <property type="protein sequence ID" value="CBX81040.1"/>
    <property type="molecule type" value="Genomic_DNA"/>
</dbReference>
<dbReference type="AlphaFoldDB" id="E5B6M0"/>
<sequence length="62" mass="7173">MSDILQPVDFTNDLYGRLRQQAEFAVTLQPQLRFFADRRLPLIRVGALVDSQVKNDALPCRR</sequence>
<protein>
    <submittedName>
        <fullName evidence="1">Uncharacterized protein</fullName>
    </submittedName>
</protein>
<gene>
    <name evidence="1" type="ORF">EAIL5_2220</name>
</gene>
<reference evidence="1" key="1">
    <citation type="journal article" date="2011" name="J. Bacteriol.">
        <title>Genome Sequence of an Erwinia amylovora Strain with Pathogenicity Restricted to Rubus Plants.</title>
        <authorList>
            <person name="Powney R."/>
            <person name="Smits T.H."/>
            <person name="Sawbridge T."/>
            <person name="Frey B."/>
            <person name="Blom J."/>
            <person name="Frey J.E."/>
            <person name="Plummer K.M."/>
            <person name="Beer S.V."/>
            <person name="Luck J."/>
            <person name="Duffy B."/>
            <person name="Rodoni B."/>
        </authorList>
    </citation>
    <scope>NUCLEOTIDE SEQUENCE</scope>
    <source>
        <strain evidence="1">ATCC BAA-2158</strain>
    </source>
</reference>
<name>E5B6M0_ERWAM</name>
<accession>E5B6M0</accession>
<organism evidence="1">
    <name type="scientific">Erwinia amylovora ATCC BAA-2158</name>
    <dbReference type="NCBI Taxonomy" id="889211"/>
    <lineage>
        <taxon>Bacteria</taxon>
        <taxon>Pseudomonadati</taxon>
        <taxon>Pseudomonadota</taxon>
        <taxon>Gammaproteobacteria</taxon>
        <taxon>Enterobacterales</taxon>
        <taxon>Erwiniaceae</taxon>
        <taxon>Erwinia</taxon>
    </lineage>
</organism>